<feature type="repeat" description="ANK" evidence="3">
    <location>
        <begin position="121"/>
        <end position="156"/>
    </location>
</feature>
<dbReference type="PANTHER" id="PTHR24126:SF14">
    <property type="entry name" value="ANK_REP_REGION DOMAIN-CONTAINING PROTEIN"/>
    <property type="match status" value="1"/>
</dbReference>
<gene>
    <name evidence="4" type="ORF">VPNG_08673</name>
</gene>
<comment type="caution">
    <text evidence="4">The sequence shown here is derived from an EMBL/GenBank/DDBJ whole genome shotgun (WGS) entry which is preliminary data.</text>
</comment>
<proteinExistence type="predicted"/>
<dbReference type="AlphaFoldDB" id="A0A423W3D9"/>
<keyword evidence="2 3" id="KW-0040">ANK repeat</keyword>
<dbReference type="SUPFAM" id="SSF48403">
    <property type="entry name" value="Ankyrin repeat"/>
    <property type="match status" value="1"/>
</dbReference>
<dbReference type="SMART" id="SM00248">
    <property type="entry name" value="ANK"/>
    <property type="match status" value="6"/>
</dbReference>
<evidence type="ECO:0000256" key="1">
    <source>
        <dbReference type="ARBA" id="ARBA00022737"/>
    </source>
</evidence>
<accession>A0A423W3D9</accession>
<name>A0A423W3D9_9PEZI</name>
<dbReference type="InParanoid" id="A0A423W3D9"/>
<evidence type="ECO:0000313" key="4">
    <source>
        <dbReference type="EMBL" id="ROV97825.1"/>
    </source>
</evidence>
<protein>
    <submittedName>
        <fullName evidence="4">Uncharacterized protein</fullName>
    </submittedName>
</protein>
<feature type="repeat" description="ANK" evidence="3">
    <location>
        <begin position="295"/>
        <end position="328"/>
    </location>
</feature>
<organism evidence="4 5">
    <name type="scientific">Cytospora leucostoma</name>
    <dbReference type="NCBI Taxonomy" id="1230097"/>
    <lineage>
        <taxon>Eukaryota</taxon>
        <taxon>Fungi</taxon>
        <taxon>Dikarya</taxon>
        <taxon>Ascomycota</taxon>
        <taxon>Pezizomycotina</taxon>
        <taxon>Sordariomycetes</taxon>
        <taxon>Sordariomycetidae</taxon>
        <taxon>Diaporthales</taxon>
        <taxon>Cytosporaceae</taxon>
        <taxon>Cytospora</taxon>
    </lineage>
</organism>
<reference evidence="4 5" key="1">
    <citation type="submission" date="2015-09" db="EMBL/GenBank/DDBJ databases">
        <title>Host preference determinants of Valsa canker pathogens revealed by comparative genomics.</title>
        <authorList>
            <person name="Yin Z."/>
            <person name="Huang L."/>
        </authorList>
    </citation>
    <scope>NUCLEOTIDE SEQUENCE [LARGE SCALE GENOMIC DNA]</scope>
    <source>
        <strain evidence="4 5">SXYLt</strain>
    </source>
</reference>
<dbReference type="Pfam" id="PF00023">
    <property type="entry name" value="Ank"/>
    <property type="match status" value="1"/>
</dbReference>
<keyword evidence="5" id="KW-1185">Reference proteome</keyword>
<dbReference type="OrthoDB" id="539213at2759"/>
<keyword evidence="1" id="KW-0677">Repeat</keyword>
<sequence length="440" mass="47937">MAFVENVDLCSIVAEGSPNSLVRPSHDALAVLAFIYEIASRSGCDIAAQAIRAIIKLSCRSKIILRASSRLFDLDFIGDMILNNTDLLQMAIRAHGDYRLQVVEFLIEKGAQVHSVPSEEDGRTMLHDALLGDCQGRREITEILLRHGADCQVDSSRPTILESSLQPDSNTFRFRNSQEPSDITPATESLEIFERLLKLGAPVRIQSQRLESSEWPPLLTLLIARGAKNDLIYQAIEAGVALDEEGGLSILRGISQSFHYPNIIGVCTPLIVAIDRKRFDLAVELLNRGSDINGRSRSPLFIACETEAPIWFLEFLIDKGADVNALRSKDRRTPLQAAAGAGLLNIAALLLSHGADINAVASEDLYYIRKSRALDLAAFMGRLDMVQFLLDAGGRSAIPGVTGVDSAVKVATGTGNFAIVSVLEKHACQHRDAILQAESI</sequence>
<dbReference type="Pfam" id="PF12796">
    <property type="entry name" value="Ank_2"/>
    <property type="match status" value="1"/>
</dbReference>
<dbReference type="PROSITE" id="PS50297">
    <property type="entry name" value="ANK_REP_REGION"/>
    <property type="match status" value="1"/>
</dbReference>
<dbReference type="InterPro" id="IPR002110">
    <property type="entry name" value="Ankyrin_rpt"/>
</dbReference>
<evidence type="ECO:0000256" key="3">
    <source>
        <dbReference type="PROSITE-ProRule" id="PRU00023"/>
    </source>
</evidence>
<evidence type="ECO:0000313" key="5">
    <source>
        <dbReference type="Proteomes" id="UP000285146"/>
    </source>
</evidence>
<feature type="repeat" description="ANK" evidence="3">
    <location>
        <begin position="330"/>
        <end position="362"/>
    </location>
</feature>
<dbReference type="STRING" id="1230097.A0A423W3D9"/>
<evidence type="ECO:0000256" key="2">
    <source>
        <dbReference type="ARBA" id="ARBA00023043"/>
    </source>
</evidence>
<dbReference type="InterPro" id="IPR036770">
    <property type="entry name" value="Ankyrin_rpt-contain_sf"/>
</dbReference>
<dbReference type="Gene3D" id="1.25.40.20">
    <property type="entry name" value="Ankyrin repeat-containing domain"/>
    <property type="match status" value="2"/>
</dbReference>
<dbReference type="PROSITE" id="PS50088">
    <property type="entry name" value="ANK_REPEAT"/>
    <property type="match status" value="3"/>
</dbReference>
<dbReference type="EMBL" id="LKEB01000063">
    <property type="protein sequence ID" value="ROV97825.1"/>
    <property type="molecule type" value="Genomic_DNA"/>
</dbReference>
<dbReference type="Proteomes" id="UP000285146">
    <property type="component" value="Unassembled WGS sequence"/>
</dbReference>
<dbReference type="PANTHER" id="PTHR24126">
    <property type="entry name" value="ANKYRIN REPEAT, PH AND SEC7 DOMAIN CONTAINING PROTEIN SECG-RELATED"/>
    <property type="match status" value="1"/>
</dbReference>